<dbReference type="PRINTS" id="PR00032">
    <property type="entry name" value="HTHARAC"/>
</dbReference>
<keyword evidence="6" id="KW-1185">Reference proteome</keyword>
<dbReference type="PANTHER" id="PTHR43280:SF28">
    <property type="entry name" value="HTH-TYPE TRANSCRIPTIONAL ACTIVATOR RHAS"/>
    <property type="match status" value="1"/>
</dbReference>
<dbReference type="Gene3D" id="2.60.120.10">
    <property type="entry name" value="Jelly Rolls"/>
    <property type="match status" value="1"/>
</dbReference>
<sequence length="290" mass="33362">MNMDCGYSPELDFYIEKIDRNNAYEMATFHTHHKYEIYYEIEGTRRYFIEDAAYVVNAGSVVLIGENQIHKTGTIGDGPSSRIAIIFRPEYLQEICNSFADVDFFDFLGKRGNHLLNSISVKQQNRIFAMMQQMMSLQGEEGQDVKAANKMMLATLLLYLKHLCQMQRERGGDSGRVSNRIIDQIQSYISLHYAEKLTLTGIAEKFYISPYYLSRLFKKTINLSLVEYINGIRIKAAQSLIEKTDDSIADVAGKTGFMTTAHFRRVFKDATGFSPQQYRQFYRKISKSEG</sequence>
<dbReference type="SUPFAM" id="SSF46689">
    <property type="entry name" value="Homeodomain-like"/>
    <property type="match status" value="2"/>
</dbReference>
<accession>A0ABR9QZW5</accession>
<evidence type="ECO:0000256" key="1">
    <source>
        <dbReference type="ARBA" id="ARBA00023015"/>
    </source>
</evidence>
<evidence type="ECO:0000259" key="4">
    <source>
        <dbReference type="PROSITE" id="PS01124"/>
    </source>
</evidence>
<feature type="domain" description="HTH araC/xylS-type" evidence="4">
    <location>
        <begin position="183"/>
        <end position="281"/>
    </location>
</feature>
<keyword evidence="2" id="KW-0238">DNA-binding</keyword>
<dbReference type="InterPro" id="IPR020449">
    <property type="entry name" value="Tscrpt_reg_AraC-type_HTH"/>
</dbReference>
<gene>
    <name evidence="5" type="ORF">INF35_01200</name>
</gene>
<dbReference type="InterPro" id="IPR014710">
    <property type="entry name" value="RmlC-like_jellyroll"/>
</dbReference>
<dbReference type="Proteomes" id="UP000768567">
    <property type="component" value="Unassembled WGS sequence"/>
</dbReference>
<keyword evidence="1" id="KW-0805">Transcription regulation</keyword>
<evidence type="ECO:0000256" key="2">
    <source>
        <dbReference type="ARBA" id="ARBA00023125"/>
    </source>
</evidence>
<dbReference type="InterPro" id="IPR009057">
    <property type="entry name" value="Homeodomain-like_sf"/>
</dbReference>
<dbReference type="InterPro" id="IPR003313">
    <property type="entry name" value="AraC-bd"/>
</dbReference>
<organism evidence="5 6">
    <name type="scientific">Gemmiger gallinarum</name>
    <dbReference type="NCBI Taxonomy" id="2779354"/>
    <lineage>
        <taxon>Bacteria</taxon>
        <taxon>Bacillati</taxon>
        <taxon>Bacillota</taxon>
        <taxon>Clostridia</taxon>
        <taxon>Eubacteriales</taxon>
        <taxon>Gemmiger</taxon>
    </lineage>
</organism>
<dbReference type="Pfam" id="PF12833">
    <property type="entry name" value="HTH_18"/>
    <property type="match status" value="1"/>
</dbReference>
<name>A0ABR9QZW5_9FIRM</name>
<comment type="caution">
    <text evidence="5">The sequence shown here is derived from an EMBL/GenBank/DDBJ whole genome shotgun (WGS) entry which is preliminary data.</text>
</comment>
<dbReference type="EMBL" id="JADCKC010000001">
    <property type="protein sequence ID" value="MBE5036422.1"/>
    <property type="molecule type" value="Genomic_DNA"/>
</dbReference>
<keyword evidence="3" id="KW-0804">Transcription</keyword>
<evidence type="ECO:0000313" key="6">
    <source>
        <dbReference type="Proteomes" id="UP000768567"/>
    </source>
</evidence>
<reference evidence="5 6" key="1">
    <citation type="submission" date="2020-10" db="EMBL/GenBank/DDBJ databases">
        <title>ChiBAC.</title>
        <authorList>
            <person name="Zenner C."/>
            <person name="Hitch T.C.A."/>
            <person name="Clavel T."/>
        </authorList>
    </citation>
    <scope>NUCLEOTIDE SEQUENCE [LARGE SCALE GENOMIC DNA]</scope>
    <source>
        <strain evidence="5 6">DSM 109015</strain>
    </source>
</reference>
<dbReference type="Pfam" id="PF02311">
    <property type="entry name" value="AraC_binding"/>
    <property type="match status" value="1"/>
</dbReference>
<dbReference type="InterPro" id="IPR037923">
    <property type="entry name" value="HTH-like"/>
</dbReference>
<dbReference type="InterPro" id="IPR018060">
    <property type="entry name" value="HTH_AraC"/>
</dbReference>
<dbReference type="PROSITE" id="PS01124">
    <property type="entry name" value="HTH_ARAC_FAMILY_2"/>
    <property type="match status" value="1"/>
</dbReference>
<protein>
    <submittedName>
        <fullName evidence="5">Helix-turn-helix transcriptional regulator</fullName>
    </submittedName>
</protein>
<dbReference type="PANTHER" id="PTHR43280">
    <property type="entry name" value="ARAC-FAMILY TRANSCRIPTIONAL REGULATOR"/>
    <property type="match status" value="1"/>
</dbReference>
<evidence type="ECO:0000256" key="3">
    <source>
        <dbReference type="ARBA" id="ARBA00023163"/>
    </source>
</evidence>
<dbReference type="SMART" id="SM00342">
    <property type="entry name" value="HTH_ARAC"/>
    <property type="match status" value="1"/>
</dbReference>
<dbReference type="SUPFAM" id="SSF51215">
    <property type="entry name" value="Regulatory protein AraC"/>
    <property type="match status" value="1"/>
</dbReference>
<proteinExistence type="predicted"/>
<dbReference type="Gene3D" id="1.10.10.60">
    <property type="entry name" value="Homeodomain-like"/>
    <property type="match status" value="2"/>
</dbReference>
<evidence type="ECO:0000313" key="5">
    <source>
        <dbReference type="EMBL" id="MBE5036422.1"/>
    </source>
</evidence>